<dbReference type="InterPro" id="IPR021109">
    <property type="entry name" value="Peptidase_aspartic_dom_sf"/>
</dbReference>
<dbReference type="PANTHER" id="PTHR47966:SF8">
    <property type="entry name" value="ASPARTIC PROTEASE 1-RELATED"/>
    <property type="match status" value="1"/>
</dbReference>
<keyword evidence="1" id="KW-1185">Reference proteome</keyword>
<proteinExistence type="predicted"/>
<dbReference type="WBParaSite" id="jg13824">
    <property type="protein sequence ID" value="jg13824"/>
    <property type="gene ID" value="jg13824"/>
</dbReference>
<dbReference type="SUPFAM" id="SSF50630">
    <property type="entry name" value="Acid proteases"/>
    <property type="match status" value="1"/>
</dbReference>
<evidence type="ECO:0000313" key="2">
    <source>
        <dbReference type="WBParaSite" id="jg13824"/>
    </source>
</evidence>
<dbReference type="AlphaFoldDB" id="A0A915CY60"/>
<reference evidence="2" key="1">
    <citation type="submission" date="2022-11" db="UniProtKB">
        <authorList>
            <consortium name="WormBaseParasite"/>
        </authorList>
    </citation>
    <scope>IDENTIFICATION</scope>
</reference>
<dbReference type="GO" id="GO:0005764">
    <property type="term" value="C:lysosome"/>
    <property type="evidence" value="ECO:0007669"/>
    <property type="project" value="TreeGrafter"/>
</dbReference>
<name>A0A915CY60_9BILA</name>
<dbReference type="InterPro" id="IPR001461">
    <property type="entry name" value="Aspartic_peptidase_A1"/>
</dbReference>
<dbReference type="Proteomes" id="UP000887574">
    <property type="component" value="Unplaced"/>
</dbReference>
<sequence length="349" mass="38854">MAAGMMPLKELDMFTLQAPVFAGTPQQNPFFVKIKLSQFSDLVLIDVDADLNQMWKFLPQKHLFNSSASTTFVDKQKAYVGSGKSAYAYIGSDIVNLGKFGTNISFAILKQLPSEMLYYPIDGMLGLSWNNTANNISVFQQIADQLDSPVISVWLNRDFIYSNGTGEVTIGEEDTENCKNDWQHVSEKLTDRQMSNAQSDTLYSSNDYFVYVNTVAYLKDNISVIEKVGKPLKIACENEQRGRVSLSVMNALTNATNALYNSSIDSYVCDCDLTNFENVSLFIGGESPQKNKTIEVTVRPEDYVFYVTITVLDIAPHFVTLVATTIGNATMLHVFVARTAKISDSDKDK</sequence>
<dbReference type="GO" id="GO:0004190">
    <property type="term" value="F:aspartic-type endopeptidase activity"/>
    <property type="evidence" value="ECO:0007669"/>
    <property type="project" value="InterPro"/>
</dbReference>
<dbReference type="GO" id="GO:0006508">
    <property type="term" value="P:proteolysis"/>
    <property type="evidence" value="ECO:0007669"/>
    <property type="project" value="InterPro"/>
</dbReference>
<dbReference type="Gene3D" id="2.40.70.10">
    <property type="entry name" value="Acid Proteases"/>
    <property type="match status" value="2"/>
</dbReference>
<organism evidence="1 2">
    <name type="scientific">Ditylenchus dipsaci</name>
    <dbReference type="NCBI Taxonomy" id="166011"/>
    <lineage>
        <taxon>Eukaryota</taxon>
        <taxon>Metazoa</taxon>
        <taxon>Ecdysozoa</taxon>
        <taxon>Nematoda</taxon>
        <taxon>Chromadorea</taxon>
        <taxon>Rhabditida</taxon>
        <taxon>Tylenchina</taxon>
        <taxon>Tylenchomorpha</taxon>
        <taxon>Sphaerularioidea</taxon>
        <taxon>Anguinidae</taxon>
        <taxon>Anguininae</taxon>
        <taxon>Ditylenchus</taxon>
    </lineage>
</organism>
<accession>A0A915CY60</accession>
<protein>
    <submittedName>
        <fullName evidence="2">Uncharacterized protein</fullName>
    </submittedName>
</protein>
<evidence type="ECO:0000313" key="1">
    <source>
        <dbReference type="Proteomes" id="UP000887574"/>
    </source>
</evidence>
<dbReference type="PANTHER" id="PTHR47966">
    <property type="entry name" value="BETA-SITE APP-CLEAVING ENZYME, ISOFORM A-RELATED"/>
    <property type="match status" value="1"/>
</dbReference>